<accession>A0A2R6S5T9</accession>
<organism evidence="1 2">
    <name type="scientific">Hermanssonia centrifuga</name>
    <dbReference type="NCBI Taxonomy" id="98765"/>
    <lineage>
        <taxon>Eukaryota</taxon>
        <taxon>Fungi</taxon>
        <taxon>Dikarya</taxon>
        <taxon>Basidiomycota</taxon>
        <taxon>Agaricomycotina</taxon>
        <taxon>Agaricomycetes</taxon>
        <taxon>Polyporales</taxon>
        <taxon>Meruliaceae</taxon>
        <taxon>Hermanssonia</taxon>
    </lineage>
</organism>
<dbReference type="Proteomes" id="UP000186601">
    <property type="component" value="Unassembled WGS sequence"/>
</dbReference>
<evidence type="ECO:0000313" key="2">
    <source>
        <dbReference type="Proteomes" id="UP000186601"/>
    </source>
</evidence>
<dbReference type="PANTHER" id="PTHR43844:SF2">
    <property type="entry name" value="SYNTHASE, VITAMIN-B12 INDEPENDENT, PUTATIVE (AFU_ORTHOLOGUE AFUA_3G12060)-RELATED"/>
    <property type="match status" value="1"/>
</dbReference>
<dbReference type="AlphaFoldDB" id="A0A2R6S5T9"/>
<evidence type="ECO:0008006" key="3">
    <source>
        <dbReference type="Google" id="ProtNLM"/>
    </source>
</evidence>
<dbReference type="Gene3D" id="3.20.20.210">
    <property type="match status" value="1"/>
</dbReference>
<keyword evidence="2" id="KW-1185">Reference proteome</keyword>
<proteinExistence type="predicted"/>
<dbReference type="EMBL" id="MLYV02000034">
    <property type="protein sequence ID" value="PSS37625.1"/>
    <property type="molecule type" value="Genomic_DNA"/>
</dbReference>
<reference evidence="1 2" key="1">
    <citation type="submission" date="2018-02" db="EMBL/GenBank/DDBJ databases">
        <title>Genome sequence of the basidiomycete white-rot fungus Phlebia centrifuga.</title>
        <authorList>
            <person name="Granchi Z."/>
            <person name="Peng M."/>
            <person name="de Vries R.P."/>
            <person name="Hilden K."/>
            <person name="Makela M.R."/>
            <person name="Grigoriev I."/>
            <person name="Riley R."/>
        </authorList>
    </citation>
    <scope>NUCLEOTIDE SEQUENCE [LARGE SCALE GENOMIC DNA]</scope>
    <source>
        <strain evidence="1 2">FBCC195</strain>
    </source>
</reference>
<dbReference type="OrthoDB" id="7772923at2759"/>
<dbReference type="SUPFAM" id="SSF51726">
    <property type="entry name" value="UROD/MetE-like"/>
    <property type="match status" value="1"/>
</dbReference>
<protein>
    <recommendedName>
        <fullName evidence="3">Cobalamin-independent methionine synthase</fullName>
    </recommendedName>
</protein>
<evidence type="ECO:0000313" key="1">
    <source>
        <dbReference type="EMBL" id="PSS37625.1"/>
    </source>
</evidence>
<dbReference type="STRING" id="98765.A0A2R6S5T9"/>
<gene>
    <name evidence="1" type="ORF">PHLCEN_2v552</name>
</gene>
<dbReference type="InterPro" id="IPR038071">
    <property type="entry name" value="UROD/MetE-like_sf"/>
</dbReference>
<name>A0A2R6S5T9_9APHY</name>
<comment type="caution">
    <text evidence="1">The sequence shown here is derived from an EMBL/GenBank/DDBJ whole genome shotgun (WGS) entry which is preliminary data.</text>
</comment>
<dbReference type="PANTHER" id="PTHR43844">
    <property type="entry name" value="METHIONINE SYNTHASE"/>
    <property type="match status" value="1"/>
</dbReference>
<sequence>MYFTDLVQAYVEELKELYYLGCRNIQFDDPTFAFFCADSTIEGMEEAGVDSEKLFDTYIKVYNDILKNRPAELTIGIHTCRGNYKGMHYCEGGYDRVAKKLFNKLNVDCYYVRSHTYDAYPGWFTEMTPRSWSMTTIGLVVSNH</sequence>